<name>A0A177AZT6_9BILA</name>
<proteinExistence type="predicted"/>
<evidence type="ECO:0008006" key="4">
    <source>
        <dbReference type="Google" id="ProtNLM"/>
    </source>
</evidence>
<protein>
    <recommendedName>
        <fullName evidence="4">Ig-like domain-containing protein</fullName>
    </recommendedName>
</protein>
<evidence type="ECO:0000313" key="2">
    <source>
        <dbReference type="EMBL" id="OAF67390.1"/>
    </source>
</evidence>
<keyword evidence="1" id="KW-0812">Transmembrane</keyword>
<gene>
    <name evidence="2" type="ORF">A3Q56_04867</name>
</gene>
<dbReference type="InterPro" id="IPR036179">
    <property type="entry name" value="Ig-like_dom_sf"/>
</dbReference>
<organism evidence="2 3">
    <name type="scientific">Intoshia linei</name>
    <dbReference type="NCBI Taxonomy" id="1819745"/>
    <lineage>
        <taxon>Eukaryota</taxon>
        <taxon>Metazoa</taxon>
        <taxon>Spiralia</taxon>
        <taxon>Lophotrochozoa</taxon>
        <taxon>Mesozoa</taxon>
        <taxon>Orthonectida</taxon>
        <taxon>Rhopaluridae</taxon>
        <taxon>Intoshia</taxon>
    </lineage>
</organism>
<dbReference type="SUPFAM" id="SSF48726">
    <property type="entry name" value="Immunoglobulin"/>
    <property type="match status" value="1"/>
</dbReference>
<keyword evidence="1" id="KW-0472">Membrane</keyword>
<dbReference type="AlphaFoldDB" id="A0A177AZT6"/>
<evidence type="ECO:0000256" key="1">
    <source>
        <dbReference type="SAM" id="Phobius"/>
    </source>
</evidence>
<dbReference type="EMBL" id="LWCA01000673">
    <property type="protein sequence ID" value="OAF67390.1"/>
    <property type="molecule type" value="Genomic_DNA"/>
</dbReference>
<accession>A0A177AZT6</accession>
<feature type="transmembrane region" description="Helical" evidence="1">
    <location>
        <begin position="121"/>
        <end position="143"/>
    </location>
</feature>
<sequence length="173" mass="20287">MNYNFVSQYTDSNNETFQHSIQFSPFIRIVTPKRSHIVNINTPFVILCEFHMKDINPKLNIIYESKTLTTLKYFQNNSLKYVKYVKNDSLVEDSGIYSCEASLNHVKLTREIEVIVYNKFIWAWIILANILQIMGVVLCVYIYKVKYMKNRKCKKSSSVCLNNYAVKDSVVNL</sequence>
<reference evidence="2 3" key="1">
    <citation type="submission" date="2016-04" db="EMBL/GenBank/DDBJ databases">
        <title>The genome of Intoshia linei affirms orthonectids as highly simplified spiralians.</title>
        <authorList>
            <person name="Mikhailov K.V."/>
            <person name="Slusarev G.S."/>
            <person name="Nikitin M.A."/>
            <person name="Logacheva M.D."/>
            <person name="Penin A."/>
            <person name="Aleoshin V."/>
            <person name="Panchin Y.V."/>
        </authorList>
    </citation>
    <scope>NUCLEOTIDE SEQUENCE [LARGE SCALE GENOMIC DNA]</scope>
    <source>
        <strain evidence="2">Intl2013</strain>
        <tissue evidence="2">Whole animal</tissue>
    </source>
</reference>
<evidence type="ECO:0000313" key="3">
    <source>
        <dbReference type="Proteomes" id="UP000078046"/>
    </source>
</evidence>
<comment type="caution">
    <text evidence="2">The sequence shown here is derived from an EMBL/GenBank/DDBJ whole genome shotgun (WGS) entry which is preliminary data.</text>
</comment>
<dbReference type="Proteomes" id="UP000078046">
    <property type="component" value="Unassembled WGS sequence"/>
</dbReference>
<keyword evidence="1" id="KW-1133">Transmembrane helix</keyword>
<keyword evidence="3" id="KW-1185">Reference proteome</keyword>